<dbReference type="AlphaFoldDB" id="A0A382EQI4"/>
<dbReference type="GO" id="GO:0036009">
    <property type="term" value="F:protein-glutamine N-methyltransferase activity"/>
    <property type="evidence" value="ECO:0007669"/>
    <property type="project" value="InterPro"/>
</dbReference>
<feature type="non-terminal residue" evidence="2">
    <location>
        <position position="165"/>
    </location>
</feature>
<dbReference type="InterPro" id="IPR040758">
    <property type="entry name" value="PrmC_N"/>
</dbReference>
<dbReference type="InterPro" id="IPR029063">
    <property type="entry name" value="SAM-dependent_MTases_sf"/>
</dbReference>
<dbReference type="SUPFAM" id="SSF53335">
    <property type="entry name" value="S-adenosyl-L-methionine-dependent methyltransferases"/>
    <property type="match status" value="1"/>
</dbReference>
<dbReference type="Gene3D" id="1.10.8.10">
    <property type="entry name" value="DNA helicase RuvA subunit, C-terminal domain"/>
    <property type="match status" value="1"/>
</dbReference>
<organism evidence="2">
    <name type="scientific">marine metagenome</name>
    <dbReference type="NCBI Taxonomy" id="408172"/>
    <lineage>
        <taxon>unclassified sequences</taxon>
        <taxon>metagenomes</taxon>
        <taxon>ecological metagenomes</taxon>
    </lineage>
</organism>
<accession>A0A382EQI4</accession>
<dbReference type="PANTHER" id="PTHR47806:SF1">
    <property type="entry name" value="RIBOSOMAL PROTEIN UL3 GLUTAMINE METHYLTRANSFERASE"/>
    <property type="match status" value="1"/>
</dbReference>
<feature type="domain" description="Release factor glutamine methyltransferase N-terminal" evidence="1">
    <location>
        <begin position="35"/>
        <end position="93"/>
    </location>
</feature>
<name>A0A382EQI4_9ZZZZ</name>
<dbReference type="Pfam" id="PF17827">
    <property type="entry name" value="PrmC_N"/>
    <property type="match status" value="1"/>
</dbReference>
<dbReference type="PANTHER" id="PTHR47806">
    <property type="entry name" value="50S RIBOSOMAL PROTEIN L3 GLUTAMINE METHYLTRANSFERASE"/>
    <property type="match status" value="1"/>
</dbReference>
<dbReference type="GO" id="GO:0005829">
    <property type="term" value="C:cytosol"/>
    <property type="evidence" value="ECO:0007669"/>
    <property type="project" value="TreeGrafter"/>
</dbReference>
<evidence type="ECO:0000313" key="2">
    <source>
        <dbReference type="EMBL" id="SVB53056.1"/>
    </source>
</evidence>
<protein>
    <recommendedName>
        <fullName evidence="1">Release factor glutamine methyltransferase N-terminal domain-containing protein</fullName>
    </recommendedName>
</protein>
<dbReference type="EMBL" id="UINC01045825">
    <property type="protein sequence ID" value="SVB53056.1"/>
    <property type="molecule type" value="Genomic_DNA"/>
</dbReference>
<evidence type="ECO:0000259" key="1">
    <source>
        <dbReference type="Pfam" id="PF17827"/>
    </source>
</evidence>
<reference evidence="2" key="1">
    <citation type="submission" date="2018-05" db="EMBL/GenBank/DDBJ databases">
        <authorList>
            <person name="Lanie J.A."/>
            <person name="Ng W.-L."/>
            <person name="Kazmierczak K.M."/>
            <person name="Andrzejewski T.M."/>
            <person name="Davidsen T.M."/>
            <person name="Wayne K.J."/>
            <person name="Tettelin H."/>
            <person name="Glass J.I."/>
            <person name="Rusch D."/>
            <person name="Podicherti R."/>
            <person name="Tsui H.-C.T."/>
            <person name="Winkler M.E."/>
        </authorList>
    </citation>
    <scope>NUCLEOTIDE SEQUENCE</scope>
</reference>
<sequence length="165" mass="18365">MNNISLKPWSVESKAIDLIQEVAQLFVEHDLCFGHGTDNPLDEANALIFFVLGIDYLDAEAVSSKRVSLEEFERIMELVNQRIYDRKPLAYLTQEAFFCGHKFYVDERVLVPRSPIAELIQNQFLPWIEAGSVQCVLDVATGSGCLAIAIAKSFPGVEVVASDVS</sequence>
<proteinExistence type="predicted"/>
<gene>
    <name evidence="2" type="ORF">METZ01_LOCUS205910</name>
</gene>
<dbReference type="Gene3D" id="3.40.50.150">
    <property type="entry name" value="Vaccinia Virus protein VP39"/>
    <property type="match status" value="1"/>
</dbReference>
<dbReference type="InterPro" id="IPR017127">
    <property type="entry name" value="Ribosome_uL3_MTase"/>
</dbReference>